<protein>
    <submittedName>
        <fullName evidence="1">Uncharacterized protein</fullName>
    </submittedName>
</protein>
<proteinExistence type="predicted"/>
<comment type="caution">
    <text evidence="1">The sequence shown here is derived from an EMBL/GenBank/DDBJ whole genome shotgun (WGS) entry which is preliminary data.</text>
</comment>
<keyword evidence="2" id="KW-1185">Reference proteome</keyword>
<dbReference type="Gene3D" id="3.30.70.100">
    <property type="match status" value="2"/>
</dbReference>
<dbReference type="EMBL" id="JAFEMO010000009">
    <property type="protein sequence ID" value="KAH7565606.1"/>
    <property type="molecule type" value="Genomic_DNA"/>
</dbReference>
<sequence>MKQTAVIKVPMIMHCPKSRSRAMKIAVGSYGVESAALKGNDKDQIQVIGDGIDVAKLTRLLARKIGYAVLESLSTAAAAAAGGDKPKENKVNDAKMEVVWPPYHAAMPLYHNDTSYHVQIAVIKVPMIMHCPKSRSRAMKIAVGTYGVESAALKGNDKDQIQVIGDGIDVAKLTRLLTRKIGYAVLESLSTAAAAGGGGDKPEENEVNEAKMEVVWPSYHAVMPVYDNTSYRVVREQDNYRCTIM</sequence>
<dbReference type="InterPro" id="IPR044296">
    <property type="entry name" value="HIPP46"/>
</dbReference>
<dbReference type="PANTHER" id="PTHR46371">
    <property type="entry name" value="OS04G0464100 PROTEIN"/>
    <property type="match status" value="1"/>
</dbReference>
<reference evidence="1 2" key="1">
    <citation type="submission" date="2021-02" db="EMBL/GenBank/DDBJ databases">
        <title>Plant Genome Project.</title>
        <authorList>
            <person name="Zhang R.-G."/>
        </authorList>
    </citation>
    <scope>NUCLEOTIDE SEQUENCE [LARGE SCALE GENOMIC DNA]</scope>
    <source>
        <tissue evidence="1">Leaves</tissue>
    </source>
</reference>
<name>A0ABQ8HMR2_9ROSI</name>
<gene>
    <name evidence="1" type="ORF">JRO89_XS09G0233500</name>
</gene>
<evidence type="ECO:0000313" key="1">
    <source>
        <dbReference type="EMBL" id="KAH7565606.1"/>
    </source>
</evidence>
<organism evidence="1 2">
    <name type="scientific">Xanthoceras sorbifolium</name>
    <dbReference type="NCBI Taxonomy" id="99658"/>
    <lineage>
        <taxon>Eukaryota</taxon>
        <taxon>Viridiplantae</taxon>
        <taxon>Streptophyta</taxon>
        <taxon>Embryophyta</taxon>
        <taxon>Tracheophyta</taxon>
        <taxon>Spermatophyta</taxon>
        <taxon>Magnoliopsida</taxon>
        <taxon>eudicotyledons</taxon>
        <taxon>Gunneridae</taxon>
        <taxon>Pentapetalae</taxon>
        <taxon>rosids</taxon>
        <taxon>malvids</taxon>
        <taxon>Sapindales</taxon>
        <taxon>Sapindaceae</taxon>
        <taxon>Xanthoceroideae</taxon>
        <taxon>Xanthoceras</taxon>
    </lineage>
</organism>
<evidence type="ECO:0000313" key="2">
    <source>
        <dbReference type="Proteomes" id="UP000827721"/>
    </source>
</evidence>
<accession>A0ABQ8HMR2</accession>
<dbReference type="Proteomes" id="UP000827721">
    <property type="component" value="Unassembled WGS sequence"/>
</dbReference>